<dbReference type="GO" id="GO:0004040">
    <property type="term" value="F:amidase activity"/>
    <property type="evidence" value="ECO:0007669"/>
    <property type="project" value="UniProtKB-EC"/>
</dbReference>
<comment type="similarity">
    <text evidence="1">Belongs to the amidase family.</text>
</comment>
<name>A0AAF0JBR9_9BASI</name>
<dbReference type="InterPro" id="IPR036928">
    <property type="entry name" value="AS_sf"/>
</dbReference>
<dbReference type="GeneID" id="85227167"/>
<accession>A0AAF0JBR9</accession>
<gene>
    <name evidence="4" type="ORF">MJAP1_003516</name>
</gene>
<dbReference type="PANTHER" id="PTHR46072">
    <property type="entry name" value="AMIDASE-RELATED-RELATED"/>
    <property type="match status" value="1"/>
</dbReference>
<dbReference type="Gene3D" id="3.90.1300.10">
    <property type="entry name" value="Amidase signature (AS) domain"/>
    <property type="match status" value="1"/>
</dbReference>
<dbReference type="AlphaFoldDB" id="A0AAF0JBR9"/>
<sequence>MLHDDVAHPQPPIRAALEHIADSLHRLGHEVIPFEPPSHAHALTIWLSIMAQTAGGKIHELCEDAGEPLVPEVAELMGEKRGDREPATAEEVWEQAEDRLAYTAEYDQAWNETAKRTQCKRPMDAILMPNTGVVAWERGGVNYFVGNVLHYSSVSMPLAKSGPVPQKTRDEFFNTTDEEVYHAYDPNKHNGMPIGIQLMGRRFQEEKVLALAKIVQDAVVPGSPARAVL</sequence>
<reference evidence="4" key="1">
    <citation type="submission" date="2023-03" db="EMBL/GenBank/DDBJ databases">
        <title>Mating type loci evolution in Malassezia.</title>
        <authorList>
            <person name="Coelho M.A."/>
        </authorList>
    </citation>
    <scope>NUCLEOTIDE SEQUENCE</scope>
    <source>
        <strain evidence="4">CBS 9431</strain>
    </source>
</reference>
<evidence type="ECO:0000313" key="4">
    <source>
        <dbReference type="EMBL" id="WFD40530.1"/>
    </source>
</evidence>
<dbReference type="RefSeq" id="XP_060123427.1">
    <property type="nucleotide sequence ID" value="XM_060267444.1"/>
</dbReference>
<dbReference type="Proteomes" id="UP001217754">
    <property type="component" value="Chromosome 7"/>
</dbReference>
<organism evidence="4 5">
    <name type="scientific">Malassezia japonica</name>
    <dbReference type="NCBI Taxonomy" id="223818"/>
    <lineage>
        <taxon>Eukaryota</taxon>
        <taxon>Fungi</taxon>
        <taxon>Dikarya</taxon>
        <taxon>Basidiomycota</taxon>
        <taxon>Ustilaginomycotina</taxon>
        <taxon>Malasseziomycetes</taxon>
        <taxon>Malasseziales</taxon>
        <taxon>Malasseziaceae</taxon>
        <taxon>Malassezia</taxon>
    </lineage>
</organism>
<evidence type="ECO:0000256" key="1">
    <source>
        <dbReference type="ARBA" id="ARBA00009199"/>
    </source>
</evidence>
<dbReference type="InterPro" id="IPR023631">
    <property type="entry name" value="Amidase_dom"/>
</dbReference>
<dbReference type="EC" id="3.5.1.4" evidence="4"/>
<evidence type="ECO:0000256" key="2">
    <source>
        <dbReference type="ARBA" id="ARBA00022801"/>
    </source>
</evidence>
<feature type="domain" description="Amidase" evidence="3">
    <location>
        <begin position="5"/>
        <end position="209"/>
    </location>
</feature>
<keyword evidence="5" id="KW-1185">Reference proteome</keyword>
<dbReference type="Pfam" id="PF01425">
    <property type="entry name" value="Amidase"/>
    <property type="match status" value="1"/>
</dbReference>
<keyword evidence="2 4" id="KW-0378">Hydrolase</keyword>
<protein>
    <submittedName>
        <fullName evidence="4">Amidase</fullName>
        <ecNumber evidence="4">3.5.1.4</ecNumber>
    </submittedName>
</protein>
<dbReference type="SUPFAM" id="SSF75304">
    <property type="entry name" value="Amidase signature (AS) enzymes"/>
    <property type="match status" value="1"/>
</dbReference>
<proteinExistence type="inferred from homology"/>
<dbReference type="EMBL" id="CP119964">
    <property type="protein sequence ID" value="WFD40530.1"/>
    <property type="molecule type" value="Genomic_DNA"/>
</dbReference>
<evidence type="ECO:0000259" key="3">
    <source>
        <dbReference type="Pfam" id="PF01425"/>
    </source>
</evidence>
<evidence type="ECO:0000313" key="5">
    <source>
        <dbReference type="Proteomes" id="UP001217754"/>
    </source>
</evidence>